<dbReference type="CDD" id="cd14066">
    <property type="entry name" value="STKc_IRAK"/>
    <property type="match status" value="1"/>
</dbReference>
<keyword evidence="12 22" id="KW-1133">Transmembrane helix</keyword>
<dbReference type="GO" id="GO:0005886">
    <property type="term" value="C:plasma membrane"/>
    <property type="evidence" value="ECO:0007669"/>
    <property type="project" value="UniProtKB-SubCell"/>
</dbReference>
<dbReference type="SUPFAM" id="SSF56112">
    <property type="entry name" value="Protein kinase-like (PK-like)"/>
    <property type="match status" value="1"/>
</dbReference>
<dbReference type="Pfam" id="PF00954">
    <property type="entry name" value="S_locus_glycop"/>
    <property type="match status" value="1"/>
</dbReference>
<dbReference type="PANTHER" id="PTHR27002:SF932">
    <property type="entry name" value="RECEPTOR-LIKE SERINE_THREONINE-PROTEIN KINASE"/>
    <property type="match status" value="1"/>
</dbReference>
<gene>
    <name evidence="29" type="primary">LOC105116077</name>
</gene>
<evidence type="ECO:0000256" key="18">
    <source>
        <dbReference type="ARBA" id="ARBA00048679"/>
    </source>
</evidence>
<protein>
    <recommendedName>
        <fullName evidence="19">Receptor-like serine/threonine-protein kinase</fullName>
        <ecNumber evidence="19">2.7.11.1</ecNumber>
    </recommendedName>
</protein>
<keyword evidence="15" id="KW-0675">Receptor</keyword>
<keyword evidence="5 19" id="KW-0808">Transferase</keyword>
<dbReference type="SMART" id="SM00108">
    <property type="entry name" value="B_lectin"/>
    <property type="match status" value="1"/>
</dbReference>
<dbReference type="GO" id="GO:0048544">
    <property type="term" value="P:recognition of pollen"/>
    <property type="evidence" value="ECO:0007669"/>
    <property type="project" value="InterPro"/>
</dbReference>
<feature type="domain" description="Protein kinase" evidence="24">
    <location>
        <begin position="532"/>
        <end position="839"/>
    </location>
</feature>
<dbReference type="Gene3D" id="1.10.510.10">
    <property type="entry name" value="Transferase(Phosphotransferase) domain 1"/>
    <property type="match status" value="1"/>
</dbReference>
<dbReference type="FunFam" id="1.10.510.10:FF:000060">
    <property type="entry name" value="G-type lectin S-receptor-like serine/threonine-protein kinase"/>
    <property type="match status" value="1"/>
</dbReference>
<keyword evidence="10 19" id="KW-0418">Kinase</keyword>
<dbReference type="SMART" id="SM00220">
    <property type="entry name" value="S_TKc"/>
    <property type="match status" value="1"/>
</dbReference>
<comment type="catalytic activity">
    <reaction evidence="17 19">
        <text>L-threonyl-[protein] + ATP = O-phospho-L-threonyl-[protein] + ADP + H(+)</text>
        <dbReference type="Rhea" id="RHEA:46608"/>
        <dbReference type="Rhea" id="RHEA-COMP:11060"/>
        <dbReference type="Rhea" id="RHEA-COMP:11605"/>
        <dbReference type="ChEBI" id="CHEBI:15378"/>
        <dbReference type="ChEBI" id="CHEBI:30013"/>
        <dbReference type="ChEBI" id="CHEBI:30616"/>
        <dbReference type="ChEBI" id="CHEBI:61977"/>
        <dbReference type="ChEBI" id="CHEBI:456216"/>
        <dbReference type="EC" id="2.7.11.1"/>
    </reaction>
</comment>
<keyword evidence="3 19" id="KW-0723">Serine/threonine-protein kinase</keyword>
<dbReference type="SMART" id="SM00473">
    <property type="entry name" value="PAN_AP"/>
    <property type="match status" value="1"/>
</dbReference>
<keyword evidence="28" id="KW-1185">Reference proteome</keyword>
<dbReference type="InterPro" id="IPR000742">
    <property type="entry name" value="EGF"/>
</dbReference>
<dbReference type="SUPFAM" id="SSF51110">
    <property type="entry name" value="alpha-D-mannose-specific plant lectins"/>
    <property type="match status" value="1"/>
</dbReference>
<proteinExistence type="inferred from homology"/>
<dbReference type="InterPro" id="IPR024171">
    <property type="entry name" value="SRK-like_kinase"/>
</dbReference>
<evidence type="ECO:0000256" key="1">
    <source>
        <dbReference type="ARBA" id="ARBA00004251"/>
    </source>
</evidence>
<dbReference type="GO" id="GO:0004674">
    <property type="term" value="F:protein serine/threonine kinase activity"/>
    <property type="evidence" value="ECO:0007669"/>
    <property type="project" value="UniProtKB-KW"/>
</dbReference>
<evidence type="ECO:0000256" key="13">
    <source>
        <dbReference type="ARBA" id="ARBA00023136"/>
    </source>
</evidence>
<dbReference type="Pfam" id="PF08276">
    <property type="entry name" value="PAN_2"/>
    <property type="match status" value="1"/>
</dbReference>
<evidence type="ECO:0000256" key="5">
    <source>
        <dbReference type="ARBA" id="ARBA00022679"/>
    </source>
</evidence>
<dbReference type="Proteomes" id="UP000694918">
    <property type="component" value="Unplaced"/>
</dbReference>
<keyword evidence="9 19" id="KW-0547">Nucleotide-binding</keyword>
<comment type="caution">
    <text evidence="20">Lacks conserved residue(s) required for the propagation of feature annotation.</text>
</comment>
<evidence type="ECO:0000313" key="28">
    <source>
        <dbReference type="Proteomes" id="UP000694918"/>
    </source>
</evidence>
<evidence type="ECO:0000256" key="16">
    <source>
        <dbReference type="ARBA" id="ARBA00023180"/>
    </source>
</evidence>
<evidence type="ECO:0000256" key="19">
    <source>
        <dbReference type="PIRNR" id="PIRNR000641"/>
    </source>
</evidence>
<dbReference type="InterPro" id="IPR000719">
    <property type="entry name" value="Prot_kinase_dom"/>
</dbReference>
<dbReference type="RefSeq" id="XP_011011557.1">
    <property type="nucleotide sequence ID" value="XM_011013255.1"/>
</dbReference>
<dbReference type="PIRSF" id="PIRSF000641">
    <property type="entry name" value="SRK"/>
    <property type="match status" value="1"/>
</dbReference>
<dbReference type="GO" id="GO:0030246">
    <property type="term" value="F:carbohydrate binding"/>
    <property type="evidence" value="ECO:0007669"/>
    <property type="project" value="UniProtKB-KW"/>
</dbReference>
<dbReference type="Pfam" id="PF07714">
    <property type="entry name" value="PK_Tyr_Ser-Thr"/>
    <property type="match status" value="1"/>
</dbReference>
<evidence type="ECO:0000259" key="24">
    <source>
        <dbReference type="PROSITE" id="PS50011"/>
    </source>
</evidence>
<evidence type="ECO:0000256" key="20">
    <source>
        <dbReference type="PROSITE-ProRule" id="PRU00076"/>
    </source>
</evidence>
<feature type="domain" description="EGF-like" evidence="25">
    <location>
        <begin position="293"/>
        <end position="329"/>
    </location>
</feature>
<dbReference type="Gene3D" id="2.90.10.10">
    <property type="entry name" value="Bulb-type lectin domain"/>
    <property type="match status" value="1"/>
</dbReference>
<comment type="catalytic activity">
    <reaction evidence="18 19">
        <text>L-seryl-[protein] + ATP = O-phospho-L-seryl-[protein] + ADP + H(+)</text>
        <dbReference type="Rhea" id="RHEA:17989"/>
        <dbReference type="Rhea" id="RHEA-COMP:9863"/>
        <dbReference type="Rhea" id="RHEA-COMP:11604"/>
        <dbReference type="ChEBI" id="CHEBI:15378"/>
        <dbReference type="ChEBI" id="CHEBI:29999"/>
        <dbReference type="ChEBI" id="CHEBI:30616"/>
        <dbReference type="ChEBI" id="CHEBI:83421"/>
        <dbReference type="ChEBI" id="CHEBI:456216"/>
        <dbReference type="EC" id="2.7.11.1"/>
    </reaction>
</comment>
<dbReference type="FunFam" id="2.90.10.10:FF:000005">
    <property type="entry name" value="G-type lectin S-receptor-like serine/threonine-protein kinase"/>
    <property type="match status" value="1"/>
</dbReference>
<evidence type="ECO:0000259" key="25">
    <source>
        <dbReference type="PROSITE" id="PS50026"/>
    </source>
</evidence>
<dbReference type="FunFam" id="3.30.200.20:FF:000330">
    <property type="entry name" value="G-type lectin S-receptor-like serine/threonine-protein kinase At4g03230"/>
    <property type="match status" value="1"/>
</dbReference>
<dbReference type="AlphaFoldDB" id="A0AAJ6TIQ4"/>
<dbReference type="InterPro" id="IPR000858">
    <property type="entry name" value="S_locus_glycoprot_dom"/>
</dbReference>
<evidence type="ECO:0000313" key="29">
    <source>
        <dbReference type="RefSeq" id="XP_011011557.1"/>
    </source>
</evidence>
<dbReference type="Pfam" id="PF01453">
    <property type="entry name" value="B_lectin"/>
    <property type="match status" value="1"/>
</dbReference>
<keyword evidence="13 22" id="KW-0472">Membrane</keyword>
<evidence type="ECO:0000256" key="22">
    <source>
        <dbReference type="SAM" id="Phobius"/>
    </source>
</evidence>
<dbReference type="KEGG" id="peu:105116077"/>
<keyword evidence="14" id="KW-1015">Disulfide bond</keyword>
<dbReference type="Gene3D" id="3.30.200.20">
    <property type="entry name" value="Phosphorylase Kinase, domain 1"/>
    <property type="match status" value="1"/>
</dbReference>
<keyword evidence="7 23" id="KW-0732">Signal</keyword>
<evidence type="ECO:0000256" key="3">
    <source>
        <dbReference type="ARBA" id="ARBA00022527"/>
    </source>
</evidence>
<keyword evidence="16" id="KW-0325">Glycoprotein</keyword>
<feature type="chain" id="PRO_5042598520" description="Receptor-like serine/threonine-protein kinase" evidence="23">
    <location>
        <begin position="30"/>
        <end position="839"/>
    </location>
</feature>
<accession>A0AAJ6TIQ4</accession>
<dbReference type="CDD" id="cd00054">
    <property type="entry name" value="EGF_CA"/>
    <property type="match status" value="1"/>
</dbReference>
<feature type="transmembrane region" description="Helical" evidence="22">
    <location>
        <begin position="440"/>
        <end position="461"/>
    </location>
</feature>
<evidence type="ECO:0000256" key="21">
    <source>
        <dbReference type="PROSITE-ProRule" id="PRU10141"/>
    </source>
</evidence>
<evidence type="ECO:0000256" key="11">
    <source>
        <dbReference type="ARBA" id="ARBA00022840"/>
    </source>
</evidence>
<evidence type="ECO:0000256" key="7">
    <source>
        <dbReference type="ARBA" id="ARBA00022729"/>
    </source>
</evidence>
<dbReference type="CDD" id="cd01098">
    <property type="entry name" value="PAN_AP_plant"/>
    <property type="match status" value="1"/>
</dbReference>
<evidence type="ECO:0000256" key="17">
    <source>
        <dbReference type="ARBA" id="ARBA00047899"/>
    </source>
</evidence>
<name>A0AAJ6TIQ4_POPEU</name>
<sequence>MVSMSMIPVLVFLLSVSYSLLFLAPFCHAAINTLTRGQSLKDGESLISVDENFELGFFSPGNSSLRYVGIRYYKIQDQAVIWVANREKPISGSNGVLRIGEDGNLLVADGNGSPVWSSNASVVSSNTAAMLDVTGNLILSSNDTIGETDKAYWQSFSNPTDTYLPNMKVLISSAEIHAFTSWKSANDPSPGNFTMGVDPRGIPQIVVWEGSRRRWRSGHWNGIIFSGVPYMKAFTTYQFGFKFSRESDGNCYVTYNPSNNSEFLRFQITWNGFEESRKWNESAKTWQVMQSQPSEECENYNYCGNFGVCTSSGSPKCRCMEGFEPRHPDQWRLGNWSGGCGRRSPLQCQRNTSSGGEDGFKTVKCTKLPDFADVESISLDACRERCLNNCSCKAYAHVSEIQCMIWNGDLIDVQYSVEGEGTLYLRLADSELGRSRMPTYMIILIVLAGLAFLAISIWLLWMLKKSLKVMPAATSAFTSTKCEFPVYDLSKGKEFATDASGSADLVIEVCQVNGSDLPILSFNCVAAATDNFSEENKLGQGGFGLVYKGKLPGGEEIAVKRLSNISGQGFLEFKNEIMLIAKLQHRNLVRLLGCSLQGNEKMLIYEYMPNKSLDYFLFDPDKQALLDWSKRFAIIEGIARGLLYLHRDSRLRIIHRDLKASNILLDEEMNPKISDFGMARIFGGNQSEINTNRVVGTYGYMAPEYAMEGLFSVKSDVYSFGVLLLEIVSGRRNTSFRQTERMILIAYAWDLWNEGKAMDIVDLSIRDSCDENEVLRCIQIGMLCVQDSALHRPCMASVMVMLESCTTNIPLPRQPTFTSVRASIGPEISLEVHEVALSS</sequence>
<dbReference type="InterPro" id="IPR001245">
    <property type="entry name" value="Ser-Thr/Tyr_kinase_cat_dom"/>
</dbReference>
<keyword evidence="4 20" id="KW-0245">EGF-like domain</keyword>
<evidence type="ECO:0000256" key="14">
    <source>
        <dbReference type="ARBA" id="ARBA00023157"/>
    </source>
</evidence>
<comment type="subcellular location">
    <subcellularLocation>
        <location evidence="1">Cell membrane</location>
        <topology evidence="1">Single-pass type I membrane protein</topology>
    </subcellularLocation>
</comment>
<dbReference type="PROSITE" id="PS50026">
    <property type="entry name" value="EGF_3"/>
    <property type="match status" value="1"/>
</dbReference>
<evidence type="ECO:0000256" key="10">
    <source>
        <dbReference type="ARBA" id="ARBA00022777"/>
    </source>
</evidence>
<evidence type="ECO:0000259" key="26">
    <source>
        <dbReference type="PROSITE" id="PS50927"/>
    </source>
</evidence>
<evidence type="ECO:0000256" key="4">
    <source>
        <dbReference type="ARBA" id="ARBA00022536"/>
    </source>
</evidence>
<dbReference type="CDD" id="cd00028">
    <property type="entry name" value="B_lectin"/>
    <property type="match status" value="1"/>
</dbReference>
<dbReference type="PROSITE" id="PS50948">
    <property type="entry name" value="PAN"/>
    <property type="match status" value="1"/>
</dbReference>
<evidence type="ECO:0000256" key="9">
    <source>
        <dbReference type="ARBA" id="ARBA00022741"/>
    </source>
</evidence>
<dbReference type="PROSITE" id="PS00107">
    <property type="entry name" value="PROTEIN_KINASE_ATP"/>
    <property type="match status" value="1"/>
</dbReference>
<dbReference type="PANTHER" id="PTHR27002">
    <property type="entry name" value="RECEPTOR-LIKE SERINE/THREONINE-PROTEIN KINASE SD1-8"/>
    <property type="match status" value="1"/>
</dbReference>
<dbReference type="InterPro" id="IPR003609">
    <property type="entry name" value="Pan_app"/>
</dbReference>
<feature type="domain" description="Apple" evidence="27">
    <location>
        <begin position="348"/>
        <end position="428"/>
    </location>
</feature>
<organism evidence="28 29">
    <name type="scientific">Populus euphratica</name>
    <name type="common">Euphrates poplar</name>
    <dbReference type="NCBI Taxonomy" id="75702"/>
    <lineage>
        <taxon>Eukaryota</taxon>
        <taxon>Viridiplantae</taxon>
        <taxon>Streptophyta</taxon>
        <taxon>Embryophyta</taxon>
        <taxon>Tracheophyta</taxon>
        <taxon>Spermatophyta</taxon>
        <taxon>Magnoliopsida</taxon>
        <taxon>eudicotyledons</taxon>
        <taxon>Gunneridae</taxon>
        <taxon>Pentapetalae</taxon>
        <taxon>rosids</taxon>
        <taxon>fabids</taxon>
        <taxon>Malpighiales</taxon>
        <taxon>Salicaceae</taxon>
        <taxon>Saliceae</taxon>
        <taxon>Populus</taxon>
    </lineage>
</organism>
<feature type="signal peptide" evidence="23">
    <location>
        <begin position="1"/>
        <end position="29"/>
    </location>
</feature>
<evidence type="ECO:0000256" key="2">
    <source>
        <dbReference type="ARBA" id="ARBA00022475"/>
    </source>
</evidence>
<comment type="similarity">
    <text evidence="19">Belongs to the protein kinase superfamily. Ser/Thr protein kinase family.</text>
</comment>
<dbReference type="InterPro" id="IPR017441">
    <property type="entry name" value="Protein_kinase_ATP_BS"/>
</dbReference>
<dbReference type="PROSITE" id="PS50927">
    <property type="entry name" value="BULB_LECTIN"/>
    <property type="match status" value="1"/>
</dbReference>
<dbReference type="PROSITE" id="PS00108">
    <property type="entry name" value="PROTEIN_KINASE_ST"/>
    <property type="match status" value="1"/>
</dbReference>
<keyword evidence="2" id="KW-1003">Cell membrane</keyword>
<dbReference type="InterPro" id="IPR008271">
    <property type="entry name" value="Ser/Thr_kinase_AS"/>
</dbReference>
<dbReference type="InterPro" id="IPR036426">
    <property type="entry name" value="Bulb-type_lectin_dom_sf"/>
</dbReference>
<evidence type="ECO:0000256" key="8">
    <source>
        <dbReference type="ARBA" id="ARBA00022734"/>
    </source>
</evidence>
<reference evidence="29" key="1">
    <citation type="submission" date="2025-08" db="UniProtKB">
        <authorList>
            <consortium name="RefSeq"/>
        </authorList>
    </citation>
    <scope>IDENTIFICATION</scope>
</reference>
<keyword evidence="8" id="KW-0430">Lectin</keyword>
<evidence type="ECO:0000256" key="23">
    <source>
        <dbReference type="SAM" id="SignalP"/>
    </source>
</evidence>
<keyword evidence="6 22" id="KW-0812">Transmembrane</keyword>
<evidence type="ECO:0000256" key="6">
    <source>
        <dbReference type="ARBA" id="ARBA00022692"/>
    </source>
</evidence>
<evidence type="ECO:0000256" key="12">
    <source>
        <dbReference type="ARBA" id="ARBA00022989"/>
    </source>
</evidence>
<dbReference type="EC" id="2.7.11.1" evidence="19"/>
<dbReference type="GeneID" id="105116077"/>
<dbReference type="InterPro" id="IPR011009">
    <property type="entry name" value="Kinase-like_dom_sf"/>
</dbReference>
<feature type="domain" description="Bulb-type lectin" evidence="26">
    <location>
        <begin position="31"/>
        <end position="152"/>
    </location>
</feature>
<dbReference type="InterPro" id="IPR001480">
    <property type="entry name" value="Bulb-type_lectin_dom"/>
</dbReference>
<dbReference type="GO" id="GO:0005524">
    <property type="term" value="F:ATP binding"/>
    <property type="evidence" value="ECO:0007669"/>
    <property type="project" value="UniProtKB-UniRule"/>
</dbReference>
<evidence type="ECO:0000259" key="27">
    <source>
        <dbReference type="PROSITE" id="PS50948"/>
    </source>
</evidence>
<feature type="binding site" evidence="21">
    <location>
        <position position="560"/>
    </location>
    <ligand>
        <name>ATP</name>
        <dbReference type="ChEBI" id="CHEBI:30616"/>
    </ligand>
</feature>
<dbReference type="PROSITE" id="PS50011">
    <property type="entry name" value="PROTEIN_KINASE_DOM"/>
    <property type="match status" value="1"/>
</dbReference>
<keyword evidence="11 19" id="KW-0067">ATP-binding</keyword>
<evidence type="ECO:0000256" key="15">
    <source>
        <dbReference type="ARBA" id="ARBA00023170"/>
    </source>
</evidence>